<dbReference type="Gramene" id="AET2Gv20821700.2">
    <property type="protein sequence ID" value="AET2Gv20821700.2"/>
    <property type="gene ID" value="AET2Gv20821700"/>
</dbReference>
<dbReference type="EnsemblPlants" id="AET2Gv20821700.2">
    <property type="protein sequence ID" value="AET2Gv20821700.2"/>
    <property type="gene ID" value="AET2Gv20821700"/>
</dbReference>
<dbReference type="GO" id="GO:0034515">
    <property type="term" value="C:proteasome storage granule"/>
    <property type="evidence" value="ECO:0007669"/>
    <property type="project" value="TreeGrafter"/>
</dbReference>
<reference evidence="4" key="3">
    <citation type="journal article" date="2017" name="Nature">
        <title>Genome sequence of the progenitor of the wheat D genome Aegilops tauschii.</title>
        <authorList>
            <person name="Luo M.C."/>
            <person name="Gu Y.Q."/>
            <person name="Puiu D."/>
            <person name="Wang H."/>
            <person name="Twardziok S.O."/>
            <person name="Deal K.R."/>
            <person name="Huo N."/>
            <person name="Zhu T."/>
            <person name="Wang L."/>
            <person name="Wang Y."/>
            <person name="McGuire P.E."/>
            <person name="Liu S."/>
            <person name="Long H."/>
            <person name="Ramasamy R.K."/>
            <person name="Rodriguez J.C."/>
            <person name="Van S.L."/>
            <person name="Yuan L."/>
            <person name="Wang Z."/>
            <person name="Xia Z."/>
            <person name="Xiao L."/>
            <person name="Anderson O.D."/>
            <person name="Ouyang S."/>
            <person name="Liang Y."/>
            <person name="Zimin A.V."/>
            <person name="Pertea G."/>
            <person name="Qi P."/>
            <person name="Bennetzen J.L."/>
            <person name="Dai X."/>
            <person name="Dawson M.W."/>
            <person name="Muller H.G."/>
            <person name="Kugler K."/>
            <person name="Rivarola-Duarte L."/>
            <person name="Spannagl M."/>
            <person name="Mayer K.F.X."/>
            <person name="Lu F.H."/>
            <person name="Bevan M.W."/>
            <person name="Leroy P."/>
            <person name="Li P."/>
            <person name="You F.M."/>
            <person name="Sun Q."/>
            <person name="Liu Z."/>
            <person name="Lyons E."/>
            <person name="Wicker T."/>
            <person name="Salzberg S.L."/>
            <person name="Devos K.M."/>
            <person name="Dvorak J."/>
        </authorList>
    </citation>
    <scope>NUCLEOTIDE SEQUENCE [LARGE SCALE GENOMIC DNA]</scope>
    <source>
        <strain evidence="4">cv. AL8/78</strain>
    </source>
</reference>
<evidence type="ECO:0000256" key="1">
    <source>
        <dbReference type="ARBA" id="ARBA00022737"/>
    </source>
</evidence>
<dbReference type="GO" id="GO:0043161">
    <property type="term" value="P:proteasome-mediated ubiquitin-dependent protein catabolic process"/>
    <property type="evidence" value="ECO:0007669"/>
    <property type="project" value="TreeGrafter"/>
</dbReference>
<name>A0A453CEQ7_AEGTS</name>
<keyword evidence="1" id="KW-0677">Repeat</keyword>
<evidence type="ECO:0000313" key="5">
    <source>
        <dbReference type="Proteomes" id="UP000015105"/>
    </source>
</evidence>
<feature type="domain" description="26S proteasome non-ATPase regulatory subunit RPN1 C-terminal" evidence="3">
    <location>
        <begin position="302"/>
        <end position="355"/>
    </location>
</feature>
<reference evidence="5" key="2">
    <citation type="journal article" date="2017" name="Nat. Plants">
        <title>The Aegilops tauschii genome reveals multiple impacts of transposons.</title>
        <authorList>
            <person name="Zhao G."/>
            <person name="Zou C."/>
            <person name="Li K."/>
            <person name="Wang K."/>
            <person name="Li T."/>
            <person name="Gao L."/>
            <person name="Zhang X."/>
            <person name="Wang H."/>
            <person name="Yang Z."/>
            <person name="Liu X."/>
            <person name="Jiang W."/>
            <person name="Mao L."/>
            <person name="Kong X."/>
            <person name="Jiao Y."/>
            <person name="Jia J."/>
        </authorList>
    </citation>
    <scope>NUCLEOTIDE SEQUENCE [LARGE SCALE GENOMIC DNA]</scope>
    <source>
        <strain evidence="5">cv. AL8/78</strain>
    </source>
</reference>
<dbReference type="Proteomes" id="UP000015105">
    <property type="component" value="Chromosome 2D"/>
</dbReference>
<sequence length="358" mass="39348">MFVGTCNEEIAQSIISVLRSCREADISKPIARMLPLALGLLYLGKQEMATSIIEESLTLHKEIKHYCAMSVMSLAFAGTGNVNMVHRLFRISSHNNGTYRGPTVIGIALIAMGEEIGAEMAVRFLEQLLQYGDYTVRRAVPLALALLSISNPKVVYIMDTLSRLSHDSDIFVSMASIISMGLIGAGTNNSRIAQILRDLSNHPDDNHLFCVRIAQGLVHLGKGLLTLDPWHSDRFLSSPVALAGIVTVLHTCLNMQSTILEEYPYMLYTLVLAMQPRMLLTVDEDLKPLPVPVRVGQAVDVVGQPGQPRTISGFRTHKTPIVLAAGERAELATEKYIPLAPVLEGFVILRKNPDYCED</sequence>
<keyword evidence="5" id="KW-1185">Reference proteome</keyword>
<dbReference type="PANTHER" id="PTHR10943:SF1">
    <property type="entry name" value="26S PROTEASOME NON-ATPASE REGULATORY SUBUNIT 2"/>
    <property type="match status" value="1"/>
</dbReference>
<dbReference type="Gene3D" id="1.25.10.10">
    <property type="entry name" value="Leucine-rich Repeat Variant"/>
    <property type="match status" value="1"/>
</dbReference>
<reference evidence="4" key="5">
    <citation type="journal article" date="2021" name="G3 (Bethesda)">
        <title>Aegilops tauschii genome assembly Aet v5.0 features greater sequence contiguity and improved annotation.</title>
        <authorList>
            <person name="Wang L."/>
            <person name="Zhu T."/>
            <person name="Rodriguez J.C."/>
            <person name="Deal K.R."/>
            <person name="Dubcovsky J."/>
            <person name="McGuire P.E."/>
            <person name="Lux T."/>
            <person name="Spannagl M."/>
            <person name="Mayer K.F.X."/>
            <person name="Baldrich P."/>
            <person name="Meyers B.C."/>
            <person name="Huo N."/>
            <person name="Gu Y.Q."/>
            <person name="Zhou H."/>
            <person name="Devos K.M."/>
            <person name="Bennetzen J.L."/>
            <person name="Unver T."/>
            <person name="Budak H."/>
            <person name="Gulick P.J."/>
            <person name="Galiba G."/>
            <person name="Kalapos B."/>
            <person name="Nelson D.R."/>
            <person name="Li P."/>
            <person name="You F.M."/>
            <person name="Luo M.C."/>
            <person name="Dvorak J."/>
        </authorList>
    </citation>
    <scope>NUCLEOTIDE SEQUENCE [LARGE SCALE GENOMIC DNA]</scope>
    <source>
        <strain evidence="4">cv. AL8/78</strain>
    </source>
</reference>
<evidence type="ECO:0000313" key="4">
    <source>
        <dbReference type="EnsemblPlants" id="AET2Gv20821700.2"/>
    </source>
</evidence>
<dbReference type="InterPro" id="IPR011989">
    <property type="entry name" value="ARM-like"/>
</dbReference>
<dbReference type="InterPro" id="IPR002015">
    <property type="entry name" value="Proteasome/cyclosome_rpt"/>
</dbReference>
<reference evidence="4" key="4">
    <citation type="submission" date="2019-03" db="UniProtKB">
        <authorList>
            <consortium name="EnsemblPlants"/>
        </authorList>
    </citation>
    <scope>IDENTIFICATION</scope>
</reference>
<accession>A0A453CEQ7</accession>
<dbReference type="GO" id="GO:0005634">
    <property type="term" value="C:nucleus"/>
    <property type="evidence" value="ECO:0007669"/>
    <property type="project" value="TreeGrafter"/>
</dbReference>
<dbReference type="Pfam" id="PF18051">
    <property type="entry name" value="RPN1_C"/>
    <property type="match status" value="1"/>
</dbReference>
<dbReference type="GO" id="GO:0008540">
    <property type="term" value="C:proteasome regulatory particle, base subcomplex"/>
    <property type="evidence" value="ECO:0007669"/>
    <property type="project" value="TreeGrafter"/>
</dbReference>
<dbReference type="SUPFAM" id="SSF48371">
    <property type="entry name" value="ARM repeat"/>
    <property type="match status" value="1"/>
</dbReference>
<evidence type="ECO:0000259" key="3">
    <source>
        <dbReference type="Pfam" id="PF18051"/>
    </source>
</evidence>
<dbReference type="InterPro" id="IPR041433">
    <property type="entry name" value="RPN1_C"/>
</dbReference>
<proteinExistence type="predicted"/>
<keyword evidence="2" id="KW-0647">Proteasome</keyword>
<dbReference type="Pfam" id="PF01851">
    <property type="entry name" value="PC_rep"/>
    <property type="match status" value="1"/>
</dbReference>
<dbReference type="STRING" id="200361.A0A453CEQ7"/>
<evidence type="ECO:0000256" key="2">
    <source>
        <dbReference type="ARBA" id="ARBA00022942"/>
    </source>
</evidence>
<protein>
    <recommendedName>
        <fullName evidence="3">26S proteasome non-ATPase regulatory subunit RPN1 C-terminal domain-containing protein</fullName>
    </recommendedName>
</protein>
<reference evidence="5" key="1">
    <citation type="journal article" date="2014" name="Science">
        <title>Ancient hybridizations among the ancestral genomes of bread wheat.</title>
        <authorList>
            <consortium name="International Wheat Genome Sequencing Consortium,"/>
            <person name="Marcussen T."/>
            <person name="Sandve S.R."/>
            <person name="Heier L."/>
            <person name="Spannagl M."/>
            <person name="Pfeifer M."/>
            <person name="Jakobsen K.S."/>
            <person name="Wulff B.B."/>
            <person name="Steuernagel B."/>
            <person name="Mayer K.F."/>
            <person name="Olsen O.A."/>
        </authorList>
    </citation>
    <scope>NUCLEOTIDE SEQUENCE [LARGE SCALE GENOMIC DNA]</scope>
    <source>
        <strain evidence="5">cv. AL8/78</strain>
    </source>
</reference>
<dbReference type="PANTHER" id="PTHR10943">
    <property type="entry name" value="26S PROTEASOME NON-ATPASE REGULATORY SUBUNIT"/>
    <property type="match status" value="1"/>
</dbReference>
<dbReference type="InterPro" id="IPR016024">
    <property type="entry name" value="ARM-type_fold"/>
</dbReference>
<organism evidence="4 5">
    <name type="scientific">Aegilops tauschii subsp. strangulata</name>
    <name type="common">Goatgrass</name>
    <dbReference type="NCBI Taxonomy" id="200361"/>
    <lineage>
        <taxon>Eukaryota</taxon>
        <taxon>Viridiplantae</taxon>
        <taxon>Streptophyta</taxon>
        <taxon>Embryophyta</taxon>
        <taxon>Tracheophyta</taxon>
        <taxon>Spermatophyta</taxon>
        <taxon>Magnoliopsida</taxon>
        <taxon>Liliopsida</taxon>
        <taxon>Poales</taxon>
        <taxon>Poaceae</taxon>
        <taxon>BOP clade</taxon>
        <taxon>Pooideae</taxon>
        <taxon>Triticodae</taxon>
        <taxon>Triticeae</taxon>
        <taxon>Triticinae</taxon>
        <taxon>Aegilops</taxon>
    </lineage>
</organism>
<dbReference type="AlphaFoldDB" id="A0A453CEQ7"/>